<feature type="region of interest" description="Disordered" evidence="1">
    <location>
        <begin position="55"/>
        <end position="93"/>
    </location>
</feature>
<dbReference type="EMBL" id="CAJGYO010000004">
    <property type="protein sequence ID" value="CAD6222371.1"/>
    <property type="molecule type" value="Genomic_DNA"/>
</dbReference>
<sequence>MEPGSCSRHSWADEVDEEETARSAGRSALFEFPPLAAATHASFVLQASSLDPDAEPFFASPGGSERLHFTDSEASFGDSDAPPSSGHGRCTIVGVGGASRRRGAPCPPTWLANASTVLQISFGVTCLRASNPGAGRGGVRRANKRRWRDDPLHGAAADALAGGGHSGAGGSLGAGFCADGGVVPGTAEEVGSSHVPDHPRGYPRSLLRRVEEPPASPRTRAKTSLLLLVVVPRTMAIQVAEEALSLALLALVLGTRPAVTPVAMLYYLQEHYGITEEHVSVRRTRPDDFLVRFSHQEDLDLVLYNQRPEGVSFALWWRRYSCLIMGSAGAFRYRVLVGMKGIPSHARSSEVAQTILGSAGAKVEIADPDALSYLEDEREFFVSTWCAHPDLVLDEIIMAVPEPEEEHDSGSPLYLRPHEIIHDDVPALRYLVHIRIVEFQDWHTTTPSSDDEFYGAGDDEDSDDSNYNGFHLGFGGGARPRTTRFAGPDEPRLGRVSGPAFQAQEIRDTILIGAVNCPVKSPRNAMPCCGASNAFHATPVAHVEEPLVAEVDFVAMCSGSPFSVGFAAVDPMVDDAA</sequence>
<accession>A0A811NCP7</accession>
<dbReference type="PANTHER" id="PTHR33087">
    <property type="entry name" value="OS07G0539200 PROTEIN"/>
    <property type="match status" value="1"/>
</dbReference>
<dbReference type="AlphaFoldDB" id="A0A811NCP7"/>
<dbReference type="InterPro" id="IPR053253">
    <property type="entry name" value="Sex_diff_modulator"/>
</dbReference>
<name>A0A811NCP7_9POAL</name>
<dbReference type="Proteomes" id="UP000604825">
    <property type="component" value="Unassembled WGS sequence"/>
</dbReference>
<comment type="caution">
    <text evidence="2">The sequence shown here is derived from an EMBL/GenBank/DDBJ whole genome shotgun (WGS) entry which is preliminary data.</text>
</comment>
<protein>
    <submittedName>
        <fullName evidence="2">Uncharacterized protein</fullName>
    </submittedName>
</protein>
<feature type="region of interest" description="Disordered" evidence="1">
    <location>
        <begin position="1"/>
        <end position="25"/>
    </location>
</feature>
<evidence type="ECO:0000313" key="2">
    <source>
        <dbReference type="EMBL" id="CAD6222371.1"/>
    </source>
</evidence>
<organism evidence="2 3">
    <name type="scientific">Miscanthus lutarioriparius</name>
    <dbReference type="NCBI Taxonomy" id="422564"/>
    <lineage>
        <taxon>Eukaryota</taxon>
        <taxon>Viridiplantae</taxon>
        <taxon>Streptophyta</taxon>
        <taxon>Embryophyta</taxon>
        <taxon>Tracheophyta</taxon>
        <taxon>Spermatophyta</taxon>
        <taxon>Magnoliopsida</taxon>
        <taxon>Liliopsida</taxon>
        <taxon>Poales</taxon>
        <taxon>Poaceae</taxon>
        <taxon>PACMAD clade</taxon>
        <taxon>Panicoideae</taxon>
        <taxon>Andropogonodae</taxon>
        <taxon>Andropogoneae</taxon>
        <taxon>Saccharinae</taxon>
        <taxon>Miscanthus</taxon>
    </lineage>
</organism>
<dbReference type="OrthoDB" id="696508at2759"/>
<dbReference type="PANTHER" id="PTHR33087:SF38">
    <property type="entry name" value="OS10G0201600 PROTEIN"/>
    <property type="match status" value="1"/>
</dbReference>
<proteinExistence type="predicted"/>
<gene>
    <name evidence="2" type="ORF">NCGR_LOCUS15067</name>
</gene>
<evidence type="ECO:0000256" key="1">
    <source>
        <dbReference type="SAM" id="MobiDB-lite"/>
    </source>
</evidence>
<reference evidence="2" key="1">
    <citation type="submission" date="2020-10" db="EMBL/GenBank/DDBJ databases">
        <authorList>
            <person name="Han B."/>
            <person name="Lu T."/>
            <person name="Zhao Q."/>
            <person name="Huang X."/>
            <person name="Zhao Y."/>
        </authorList>
    </citation>
    <scope>NUCLEOTIDE SEQUENCE</scope>
</reference>
<evidence type="ECO:0000313" key="3">
    <source>
        <dbReference type="Proteomes" id="UP000604825"/>
    </source>
</evidence>
<keyword evidence="3" id="KW-1185">Reference proteome</keyword>